<accession>A0A9N9FIV0</accession>
<dbReference type="Proteomes" id="UP000789831">
    <property type="component" value="Unassembled WGS sequence"/>
</dbReference>
<dbReference type="OrthoDB" id="2395307at2759"/>
<gene>
    <name evidence="1" type="ORF">AGERDE_LOCUS6106</name>
</gene>
<evidence type="ECO:0000313" key="1">
    <source>
        <dbReference type="EMBL" id="CAG8539366.1"/>
    </source>
</evidence>
<protein>
    <submittedName>
        <fullName evidence="1">6234_t:CDS:1</fullName>
    </submittedName>
</protein>
<proteinExistence type="predicted"/>
<sequence>MTLACLTRVNDGITVLFHLGSLLRDAQIRDVQSDLLSTSPLPEISSDLGGSEESHLVVIHRPNCDIYHVYPMRNKCLKLIALNILKYLPEDILREEPDFSAINTCTSGVNITDFGSSSECENQF</sequence>
<name>A0A9N9FIV0_9GLOM</name>
<dbReference type="EMBL" id="CAJVPL010000905">
    <property type="protein sequence ID" value="CAG8539366.1"/>
    <property type="molecule type" value="Genomic_DNA"/>
</dbReference>
<evidence type="ECO:0000313" key="2">
    <source>
        <dbReference type="Proteomes" id="UP000789831"/>
    </source>
</evidence>
<reference evidence="1" key="1">
    <citation type="submission" date="2021-06" db="EMBL/GenBank/DDBJ databases">
        <authorList>
            <person name="Kallberg Y."/>
            <person name="Tangrot J."/>
            <person name="Rosling A."/>
        </authorList>
    </citation>
    <scope>NUCLEOTIDE SEQUENCE</scope>
    <source>
        <strain evidence="1">MT106</strain>
    </source>
</reference>
<organism evidence="1 2">
    <name type="scientific">Ambispora gerdemannii</name>
    <dbReference type="NCBI Taxonomy" id="144530"/>
    <lineage>
        <taxon>Eukaryota</taxon>
        <taxon>Fungi</taxon>
        <taxon>Fungi incertae sedis</taxon>
        <taxon>Mucoromycota</taxon>
        <taxon>Glomeromycotina</taxon>
        <taxon>Glomeromycetes</taxon>
        <taxon>Archaeosporales</taxon>
        <taxon>Ambisporaceae</taxon>
        <taxon>Ambispora</taxon>
    </lineage>
</organism>
<dbReference type="AlphaFoldDB" id="A0A9N9FIV0"/>
<keyword evidence="2" id="KW-1185">Reference proteome</keyword>
<comment type="caution">
    <text evidence="1">The sequence shown here is derived from an EMBL/GenBank/DDBJ whole genome shotgun (WGS) entry which is preliminary data.</text>
</comment>